<evidence type="ECO:0000313" key="2">
    <source>
        <dbReference type="EMBL" id="KAG5270750.1"/>
    </source>
</evidence>
<feature type="domain" description="Peptidase C76" evidence="1">
    <location>
        <begin position="79"/>
        <end position="237"/>
    </location>
</feature>
<dbReference type="Proteomes" id="UP000823561">
    <property type="component" value="Chromosome 14"/>
</dbReference>
<accession>A0AAV6G726</accession>
<dbReference type="PANTHER" id="PTHR40552">
    <property type="entry name" value="AT05186P-RELATED"/>
    <property type="match status" value="1"/>
</dbReference>
<dbReference type="Gene3D" id="3.90.70.120">
    <property type="match status" value="1"/>
</dbReference>
<reference evidence="2" key="1">
    <citation type="submission" date="2020-10" db="EMBL/GenBank/DDBJ databases">
        <title>Chromosome-scale genome assembly of the Allis shad, Alosa alosa.</title>
        <authorList>
            <person name="Margot Z."/>
            <person name="Christophe K."/>
            <person name="Cabau C."/>
            <person name="Louis A."/>
            <person name="Berthelot C."/>
            <person name="Parey E."/>
            <person name="Roest Crollius H."/>
            <person name="Montfort J."/>
            <person name="Robinson-Rechavi M."/>
            <person name="Bucao C."/>
            <person name="Bouchez O."/>
            <person name="Gislard M."/>
            <person name="Lluch J."/>
            <person name="Milhes M."/>
            <person name="Lampietro C."/>
            <person name="Lopez Roques C."/>
            <person name="Donnadieu C."/>
            <person name="Braasch I."/>
            <person name="Desvignes T."/>
            <person name="Postlethwait J."/>
            <person name="Bobe J."/>
            <person name="Guiguen Y."/>
        </authorList>
    </citation>
    <scope>NUCLEOTIDE SEQUENCE</scope>
    <source>
        <strain evidence="2">M-15738</strain>
        <tissue evidence="2">Blood</tissue>
    </source>
</reference>
<dbReference type="AlphaFoldDB" id="A0AAV6G726"/>
<dbReference type="EMBL" id="JADWDJ010000014">
    <property type="protein sequence ID" value="KAG5270750.1"/>
    <property type="molecule type" value="Genomic_DNA"/>
</dbReference>
<keyword evidence="3" id="KW-1185">Reference proteome</keyword>
<name>A0AAV6G726_9TELE</name>
<gene>
    <name evidence="2" type="ORF">AALO_G00196230</name>
</gene>
<dbReference type="InterPro" id="IPR038765">
    <property type="entry name" value="Papain-like_cys_pep_sf"/>
</dbReference>
<evidence type="ECO:0000259" key="1">
    <source>
        <dbReference type="Pfam" id="PF04843"/>
    </source>
</evidence>
<dbReference type="InterPro" id="IPR006928">
    <property type="entry name" value="Herpes_teg_USP"/>
</dbReference>
<protein>
    <recommendedName>
        <fullName evidence="1">Peptidase C76 domain-containing protein</fullName>
    </recommendedName>
</protein>
<proteinExistence type="predicted"/>
<organism evidence="2 3">
    <name type="scientific">Alosa alosa</name>
    <name type="common">allis shad</name>
    <dbReference type="NCBI Taxonomy" id="278164"/>
    <lineage>
        <taxon>Eukaryota</taxon>
        <taxon>Metazoa</taxon>
        <taxon>Chordata</taxon>
        <taxon>Craniata</taxon>
        <taxon>Vertebrata</taxon>
        <taxon>Euteleostomi</taxon>
        <taxon>Actinopterygii</taxon>
        <taxon>Neopterygii</taxon>
        <taxon>Teleostei</taxon>
        <taxon>Clupei</taxon>
        <taxon>Clupeiformes</taxon>
        <taxon>Clupeoidei</taxon>
        <taxon>Clupeidae</taxon>
        <taxon>Alosa</taxon>
    </lineage>
</organism>
<comment type="caution">
    <text evidence="2">The sequence shown here is derived from an EMBL/GenBank/DDBJ whole genome shotgun (WGS) entry which is preliminary data.</text>
</comment>
<sequence length="341" mass="37633">MSWVPVTRLGVLVKKKANQYQKTFQYHPIPSKTCQNLPTSVPEYPTNQPTVTSSVNEIASNCVCITEPCVPERSVLIGSFHQGHARFGNARNRQCGAISLTALLMCKMKSVLTWEPEDLDEVLVQGTVLYRSMRAQGKIRDHVDGRGYIAVSELPRRHRLWNCVFTIDFAESFTGIVHVDDYDHALRDVAMPFDVAIQRTLLSNDGCLLTICANTCAIVKEGSKFAFIDSHANGRVNQKGQDASCVAYFSCVESLFTFVYNFARSFGVDTPRFELTGVNARIIDGSIQMSNASSCTMSSANCLAGYSDVVKDAILSLAFALPVFSFASDDETNCSGLECRR</sequence>
<dbReference type="Pfam" id="PF04843">
    <property type="entry name" value="Herpes_teg_N"/>
    <property type="match status" value="1"/>
</dbReference>
<dbReference type="PANTHER" id="PTHR40552:SF6">
    <property type="entry name" value="FI09606P-RELATED"/>
    <property type="match status" value="1"/>
</dbReference>
<dbReference type="SUPFAM" id="SSF54001">
    <property type="entry name" value="Cysteine proteinases"/>
    <property type="match status" value="1"/>
</dbReference>
<evidence type="ECO:0000313" key="3">
    <source>
        <dbReference type="Proteomes" id="UP000823561"/>
    </source>
</evidence>